<proteinExistence type="inferred from homology"/>
<evidence type="ECO:0000256" key="8">
    <source>
        <dbReference type="RuleBase" id="RU000304"/>
    </source>
</evidence>
<evidence type="ECO:0000256" key="10">
    <source>
        <dbReference type="SAM" id="SignalP"/>
    </source>
</evidence>
<evidence type="ECO:0000256" key="1">
    <source>
        <dbReference type="ARBA" id="ARBA00022527"/>
    </source>
</evidence>
<keyword evidence="5 12" id="KW-0418">Kinase</keyword>
<evidence type="ECO:0000256" key="6">
    <source>
        <dbReference type="ARBA" id="ARBA00022840"/>
    </source>
</evidence>
<sequence length="434" mass="47925">MQLYGFLCLALCVQCSVSNGGPRNTDYSRLGMEELLLLPKTMLLDSNGQYIPIYPQWGSQQCSANLFHMESPLGRGGNAVVVRAQHRDNGKTVAIKIFTVDDSEDNVGLIEAIRTEEVLLALLDDPRFPKLWCSFKEGQQVFLVMQYLDGVNLFTELCSTPVPFRLNFTIRVMAEIVEALEFLHRRHIIHRDVKLENIIVTQDGHVYLIDMEHAVYAPDGATLPAGTSCNMAPEMWESKGYDDGVDMWALGLALYEMTTLRHPFQNYLSSNDRLFEAISRGVPATGEPNVDLMRILFFALAVLALISKSHCSSSSISIEDMDVVGQLYEIPSIQTLNISMPAPIPAPVLVSVSGAGSSPEPNYDSLLRDWSTFGNPARRAPSRSASPRPSSGNQLGSKPSARGRANLSSSSDDSSSESESWIQNFDQTAPYAFF</sequence>
<evidence type="ECO:0000256" key="7">
    <source>
        <dbReference type="PROSITE-ProRule" id="PRU10141"/>
    </source>
</evidence>
<feature type="binding site" evidence="7">
    <location>
        <position position="96"/>
    </location>
    <ligand>
        <name>ATP</name>
        <dbReference type="ChEBI" id="CHEBI:30616"/>
    </ligand>
</feature>
<dbReference type="InterPro" id="IPR000719">
    <property type="entry name" value="Prot_kinase_dom"/>
</dbReference>
<keyword evidence="2" id="KW-0597">Phosphoprotein</keyword>
<dbReference type="SMART" id="SM00220">
    <property type="entry name" value="S_TKc"/>
    <property type="match status" value="1"/>
</dbReference>
<evidence type="ECO:0000259" key="11">
    <source>
        <dbReference type="PROSITE" id="PS50011"/>
    </source>
</evidence>
<keyword evidence="6 7" id="KW-0067">ATP-binding</keyword>
<evidence type="ECO:0000256" key="3">
    <source>
        <dbReference type="ARBA" id="ARBA00022679"/>
    </source>
</evidence>
<feature type="compositionally biased region" description="Low complexity" evidence="9">
    <location>
        <begin position="376"/>
        <end position="391"/>
    </location>
</feature>
<dbReference type="Gene3D" id="3.30.200.20">
    <property type="entry name" value="Phosphorylase Kinase, domain 1"/>
    <property type="match status" value="1"/>
</dbReference>
<dbReference type="PROSITE" id="PS50011">
    <property type="entry name" value="PROTEIN_KINASE_DOM"/>
    <property type="match status" value="1"/>
</dbReference>
<comment type="caution">
    <text evidence="12">The sequence shown here is derived from an EMBL/GenBank/DDBJ whole genome shotgun (WGS) entry which is preliminary data.</text>
</comment>
<reference evidence="12 13" key="1">
    <citation type="submission" date="2016-10" db="EMBL/GenBank/DDBJ databases">
        <title>The genome of Paramicrosporidium saccamoebae is the missing link in understanding Cryptomycota and Microsporidia evolution.</title>
        <authorList>
            <person name="Quandt C.A."/>
            <person name="Beaudet D."/>
            <person name="Corsaro D."/>
            <person name="Michel R."/>
            <person name="Corradi N."/>
            <person name="James T."/>
        </authorList>
    </citation>
    <scope>NUCLEOTIDE SEQUENCE [LARGE SCALE GENOMIC DNA]</scope>
    <source>
        <strain evidence="12 13">KSL3</strain>
    </source>
</reference>
<dbReference type="PROSITE" id="PS00107">
    <property type="entry name" value="PROTEIN_KINASE_ATP"/>
    <property type="match status" value="1"/>
</dbReference>
<dbReference type="Proteomes" id="UP000240830">
    <property type="component" value="Unassembled WGS sequence"/>
</dbReference>
<feature type="signal peptide" evidence="10">
    <location>
        <begin position="1"/>
        <end position="18"/>
    </location>
</feature>
<dbReference type="AlphaFoldDB" id="A0A2H9THQ2"/>
<evidence type="ECO:0000313" key="12">
    <source>
        <dbReference type="EMBL" id="PJF17284.1"/>
    </source>
</evidence>
<keyword evidence="3" id="KW-0808">Transferase</keyword>
<keyword evidence="10" id="KW-0732">Signal</keyword>
<feature type="region of interest" description="Disordered" evidence="9">
    <location>
        <begin position="376"/>
        <end position="434"/>
    </location>
</feature>
<dbReference type="InterPro" id="IPR008271">
    <property type="entry name" value="Ser/Thr_kinase_AS"/>
</dbReference>
<dbReference type="PROSITE" id="PS00108">
    <property type="entry name" value="PROTEIN_KINASE_ST"/>
    <property type="match status" value="1"/>
</dbReference>
<evidence type="ECO:0000256" key="5">
    <source>
        <dbReference type="ARBA" id="ARBA00022777"/>
    </source>
</evidence>
<dbReference type="CDD" id="cd00180">
    <property type="entry name" value="PKc"/>
    <property type="match status" value="1"/>
</dbReference>
<feature type="domain" description="Protein kinase" evidence="11">
    <location>
        <begin position="67"/>
        <end position="349"/>
    </location>
</feature>
<dbReference type="EMBL" id="MTSL01000179">
    <property type="protein sequence ID" value="PJF17284.1"/>
    <property type="molecule type" value="Genomic_DNA"/>
</dbReference>
<dbReference type="PANTHER" id="PTHR24351">
    <property type="entry name" value="RIBOSOMAL PROTEIN S6 KINASE"/>
    <property type="match status" value="1"/>
</dbReference>
<dbReference type="GO" id="GO:0005524">
    <property type="term" value="F:ATP binding"/>
    <property type="evidence" value="ECO:0007669"/>
    <property type="project" value="UniProtKB-UniRule"/>
</dbReference>
<evidence type="ECO:0000256" key="9">
    <source>
        <dbReference type="SAM" id="MobiDB-lite"/>
    </source>
</evidence>
<protein>
    <submittedName>
        <fullName evidence="12">Putative cAMP-dependent protein kinase 5</fullName>
    </submittedName>
</protein>
<organism evidence="12 13">
    <name type="scientific">Paramicrosporidium saccamoebae</name>
    <dbReference type="NCBI Taxonomy" id="1246581"/>
    <lineage>
        <taxon>Eukaryota</taxon>
        <taxon>Fungi</taxon>
        <taxon>Fungi incertae sedis</taxon>
        <taxon>Cryptomycota</taxon>
        <taxon>Cryptomycota incertae sedis</taxon>
        <taxon>Paramicrosporidium</taxon>
    </lineage>
</organism>
<keyword evidence="1 8" id="KW-0723">Serine/threonine-protein kinase</keyword>
<dbReference type="STRING" id="1246581.A0A2H9THQ2"/>
<keyword evidence="4 7" id="KW-0547">Nucleotide-binding</keyword>
<accession>A0A2H9THQ2</accession>
<feature type="compositionally biased region" description="Low complexity" evidence="9">
    <location>
        <begin position="408"/>
        <end position="420"/>
    </location>
</feature>
<evidence type="ECO:0000313" key="13">
    <source>
        <dbReference type="Proteomes" id="UP000240830"/>
    </source>
</evidence>
<keyword evidence="13" id="KW-1185">Reference proteome</keyword>
<dbReference type="OrthoDB" id="248923at2759"/>
<gene>
    <name evidence="12" type="ORF">PSACC_02900</name>
</gene>
<name>A0A2H9THQ2_9FUNG</name>
<dbReference type="InterPro" id="IPR017441">
    <property type="entry name" value="Protein_kinase_ATP_BS"/>
</dbReference>
<comment type="similarity">
    <text evidence="8">Belongs to the protein kinase superfamily.</text>
</comment>
<dbReference type="InterPro" id="IPR011009">
    <property type="entry name" value="Kinase-like_dom_sf"/>
</dbReference>
<feature type="chain" id="PRO_5014165046" evidence="10">
    <location>
        <begin position="19"/>
        <end position="434"/>
    </location>
</feature>
<dbReference type="SUPFAM" id="SSF56112">
    <property type="entry name" value="Protein kinase-like (PK-like)"/>
    <property type="match status" value="1"/>
</dbReference>
<evidence type="ECO:0000256" key="2">
    <source>
        <dbReference type="ARBA" id="ARBA00022553"/>
    </source>
</evidence>
<dbReference type="Pfam" id="PF00069">
    <property type="entry name" value="Pkinase"/>
    <property type="match status" value="1"/>
</dbReference>
<dbReference type="Gene3D" id="1.10.510.10">
    <property type="entry name" value="Transferase(Phosphotransferase) domain 1"/>
    <property type="match status" value="1"/>
</dbReference>
<dbReference type="GO" id="GO:0004674">
    <property type="term" value="F:protein serine/threonine kinase activity"/>
    <property type="evidence" value="ECO:0007669"/>
    <property type="project" value="UniProtKB-KW"/>
</dbReference>
<evidence type="ECO:0000256" key="4">
    <source>
        <dbReference type="ARBA" id="ARBA00022741"/>
    </source>
</evidence>